<dbReference type="Proteomes" id="UP000824469">
    <property type="component" value="Unassembled WGS sequence"/>
</dbReference>
<dbReference type="PROSITE" id="PS50162">
    <property type="entry name" value="RECA_2"/>
    <property type="match status" value="1"/>
</dbReference>
<dbReference type="GO" id="GO:0005657">
    <property type="term" value="C:replication fork"/>
    <property type="evidence" value="ECO:0007669"/>
    <property type="project" value="TreeGrafter"/>
</dbReference>
<dbReference type="GO" id="GO:0003690">
    <property type="term" value="F:double-stranded DNA binding"/>
    <property type="evidence" value="ECO:0007669"/>
    <property type="project" value="TreeGrafter"/>
</dbReference>
<accession>A0AA38GMG3</accession>
<gene>
    <name evidence="11" type="ORF">KI387_006155</name>
</gene>
<keyword evidence="6" id="KW-0238">DNA-binding</keyword>
<dbReference type="AlphaFoldDB" id="A0AA38GMG3"/>
<dbReference type="GO" id="GO:0033063">
    <property type="term" value="C:Rad51B-Rad51C-Rad51D-XRCC2 complex"/>
    <property type="evidence" value="ECO:0007669"/>
    <property type="project" value="InterPro"/>
</dbReference>
<dbReference type="OMA" id="IHCQGHN"/>
<keyword evidence="8" id="KW-0234">DNA repair</keyword>
<dbReference type="GO" id="GO:0003697">
    <property type="term" value="F:single-stranded DNA binding"/>
    <property type="evidence" value="ECO:0007669"/>
    <property type="project" value="TreeGrafter"/>
</dbReference>
<dbReference type="GO" id="GO:0140664">
    <property type="term" value="F:ATP-dependent DNA damage sensor activity"/>
    <property type="evidence" value="ECO:0007669"/>
    <property type="project" value="InterPro"/>
</dbReference>
<keyword evidence="3" id="KW-0547">Nucleotide-binding</keyword>
<evidence type="ECO:0000256" key="2">
    <source>
        <dbReference type="ARBA" id="ARBA00007095"/>
    </source>
</evidence>
<keyword evidence="12" id="KW-1185">Reference proteome</keyword>
<dbReference type="InterPro" id="IPR058766">
    <property type="entry name" value="HHH_XRCC3_RAD51B"/>
</dbReference>
<evidence type="ECO:0000256" key="6">
    <source>
        <dbReference type="ARBA" id="ARBA00023125"/>
    </source>
</evidence>
<feature type="domain" description="RecA family profile 1" evidence="10">
    <location>
        <begin position="89"/>
        <end position="266"/>
    </location>
</feature>
<evidence type="ECO:0000256" key="8">
    <source>
        <dbReference type="ARBA" id="ARBA00023204"/>
    </source>
</evidence>
<evidence type="ECO:0000256" key="4">
    <source>
        <dbReference type="ARBA" id="ARBA00022763"/>
    </source>
</evidence>
<dbReference type="PANTHER" id="PTHR46456">
    <property type="entry name" value="DNA REPAIR PROTEIN RAD51 HOMOLOG 2"/>
    <property type="match status" value="1"/>
</dbReference>
<evidence type="ECO:0000256" key="7">
    <source>
        <dbReference type="ARBA" id="ARBA00023172"/>
    </source>
</evidence>
<dbReference type="EMBL" id="JAHRHJ020000002">
    <property type="protein sequence ID" value="KAH9325977.1"/>
    <property type="molecule type" value="Genomic_DNA"/>
</dbReference>
<feature type="non-terminal residue" evidence="11">
    <location>
        <position position="1"/>
    </location>
</feature>
<comment type="similarity">
    <text evidence="2">Belongs to the RecA family. RAD51 subfamily.</text>
</comment>
<dbReference type="PANTHER" id="PTHR46456:SF1">
    <property type="entry name" value="DNA REPAIR PROTEIN RAD51 HOMOLOG 2"/>
    <property type="match status" value="1"/>
</dbReference>
<reference evidence="11 12" key="1">
    <citation type="journal article" date="2021" name="Nat. Plants">
        <title>The Taxus genome provides insights into paclitaxel biosynthesis.</title>
        <authorList>
            <person name="Xiong X."/>
            <person name="Gou J."/>
            <person name="Liao Q."/>
            <person name="Li Y."/>
            <person name="Zhou Q."/>
            <person name="Bi G."/>
            <person name="Li C."/>
            <person name="Du R."/>
            <person name="Wang X."/>
            <person name="Sun T."/>
            <person name="Guo L."/>
            <person name="Liang H."/>
            <person name="Lu P."/>
            <person name="Wu Y."/>
            <person name="Zhang Z."/>
            <person name="Ro D.K."/>
            <person name="Shang Y."/>
            <person name="Huang S."/>
            <person name="Yan J."/>
        </authorList>
    </citation>
    <scope>NUCLEOTIDE SEQUENCE [LARGE SCALE GENOMIC DNA]</scope>
    <source>
        <strain evidence="11">Ta-2019</strain>
    </source>
</reference>
<dbReference type="InterPro" id="IPR027417">
    <property type="entry name" value="P-loop_NTPase"/>
</dbReference>
<dbReference type="InterPro" id="IPR013632">
    <property type="entry name" value="Rad51_C"/>
</dbReference>
<organism evidence="11 12">
    <name type="scientific">Taxus chinensis</name>
    <name type="common">Chinese yew</name>
    <name type="synonym">Taxus wallichiana var. chinensis</name>
    <dbReference type="NCBI Taxonomy" id="29808"/>
    <lineage>
        <taxon>Eukaryota</taxon>
        <taxon>Viridiplantae</taxon>
        <taxon>Streptophyta</taxon>
        <taxon>Embryophyta</taxon>
        <taxon>Tracheophyta</taxon>
        <taxon>Spermatophyta</taxon>
        <taxon>Pinopsida</taxon>
        <taxon>Pinidae</taxon>
        <taxon>Conifers II</taxon>
        <taxon>Cupressales</taxon>
        <taxon>Taxaceae</taxon>
        <taxon>Taxus</taxon>
    </lineage>
</organism>
<dbReference type="SMART" id="SM00382">
    <property type="entry name" value="AAA"/>
    <property type="match status" value="1"/>
</dbReference>
<dbReference type="PIRSF" id="PIRSF005856">
    <property type="entry name" value="Rad51"/>
    <property type="match status" value="1"/>
</dbReference>
<evidence type="ECO:0000256" key="5">
    <source>
        <dbReference type="ARBA" id="ARBA00022840"/>
    </source>
</evidence>
<protein>
    <recommendedName>
        <fullName evidence="10">RecA family profile 1 domain-containing protein</fullName>
    </recommendedName>
</protein>
<feature type="non-terminal residue" evidence="11">
    <location>
        <position position="370"/>
    </location>
</feature>
<evidence type="ECO:0000313" key="11">
    <source>
        <dbReference type="EMBL" id="KAH9325977.1"/>
    </source>
</evidence>
<comment type="subcellular location">
    <subcellularLocation>
        <location evidence="1">Nucleus</location>
    </subcellularLocation>
</comment>
<comment type="caution">
    <text evidence="11">The sequence shown here is derived from an EMBL/GenBank/DDBJ whole genome shotgun (WGS) entry which is preliminary data.</text>
</comment>
<dbReference type="InterPro" id="IPR020588">
    <property type="entry name" value="RecA_ATP-bd"/>
</dbReference>
<keyword evidence="9" id="KW-0539">Nucleus</keyword>
<dbReference type="Pfam" id="PF26169">
    <property type="entry name" value="HHH_XRCC3_RpoA"/>
    <property type="match status" value="1"/>
</dbReference>
<dbReference type="InterPro" id="IPR016467">
    <property type="entry name" value="DNA_recomb/repair_RecA-like"/>
</dbReference>
<name>A0AA38GMG3_TAXCH</name>
<dbReference type="GO" id="GO:0000724">
    <property type="term" value="P:double-strand break repair via homologous recombination"/>
    <property type="evidence" value="ECO:0007669"/>
    <property type="project" value="InterPro"/>
</dbReference>
<sequence>NHITHVISDMAGKLISTMGLHPSIYHVFAARNILTAQDALCRTELELMELLDVPLDAVCAAVTQISEHACPPCCTVLSLMKERITNEPLNGHFQTHLSGLDDALCGGIPFGAVTEVVGPAGIGKTQLCLMLSVFAAMQKNHGGLDGNVVYIDTEHKFNSGRMIEIAKSSFPDIFCKEGVLQELAARVMVLQLTSLTELTESLRQIEASISQQRIKLLIIDSMAALVSSEQGQERTTPKHDAIGRQASFLKALAEFSRIPVVVTNQVKLQSMQDDKSLIYPFEARKKSDHTIESKSFEAHLTAALGTSWAHAVNIRLIFESYAGQRFMKIAKSPVSPTLAFPFVITSSGIELVGTEAFETGGEDITSIHGS</sequence>
<dbReference type="Pfam" id="PF08423">
    <property type="entry name" value="Rad51"/>
    <property type="match status" value="1"/>
</dbReference>
<keyword evidence="4" id="KW-0227">DNA damage</keyword>
<keyword evidence="5" id="KW-0067">ATP-binding</keyword>
<evidence type="ECO:0000256" key="3">
    <source>
        <dbReference type="ARBA" id="ARBA00022741"/>
    </source>
</evidence>
<dbReference type="InterPro" id="IPR003593">
    <property type="entry name" value="AAA+_ATPase"/>
</dbReference>
<dbReference type="Gene3D" id="3.40.50.300">
    <property type="entry name" value="P-loop containing nucleotide triphosphate hydrolases"/>
    <property type="match status" value="1"/>
</dbReference>
<evidence type="ECO:0000256" key="9">
    <source>
        <dbReference type="ARBA" id="ARBA00023242"/>
    </source>
</evidence>
<proteinExistence type="inferred from homology"/>
<evidence type="ECO:0000259" key="10">
    <source>
        <dbReference type="PROSITE" id="PS50162"/>
    </source>
</evidence>
<dbReference type="SUPFAM" id="SSF52540">
    <property type="entry name" value="P-loop containing nucleoside triphosphate hydrolases"/>
    <property type="match status" value="1"/>
</dbReference>
<evidence type="ECO:0000313" key="12">
    <source>
        <dbReference type="Proteomes" id="UP000824469"/>
    </source>
</evidence>
<dbReference type="InterPro" id="IPR030548">
    <property type="entry name" value="RAD51B"/>
</dbReference>
<keyword evidence="7" id="KW-0233">DNA recombination</keyword>
<dbReference type="GO" id="GO:0005524">
    <property type="term" value="F:ATP binding"/>
    <property type="evidence" value="ECO:0007669"/>
    <property type="project" value="UniProtKB-KW"/>
</dbReference>
<dbReference type="GO" id="GO:0000400">
    <property type="term" value="F:four-way junction DNA binding"/>
    <property type="evidence" value="ECO:0007669"/>
    <property type="project" value="TreeGrafter"/>
</dbReference>
<evidence type="ECO:0000256" key="1">
    <source>
        <dbReference type="ARBA" id="ARBA00004123"/>
    </source>
</evidence>